<dbReference type="GO" id="GO:0048046">
    <property type="term" value="C:apoplast"/>
    <property type="evidence" value="ECO:0007669"/>
    <property type="project" value="UniProtKB-SubCell"/>
</dbReference>
<evidence type="ECO:0000256" key="2">
    <source>
        <dbReference type="ARBA" id="ARBA00004271"/>
    </source>
</evidence>
<evidence type="ECO:0000256" key="9">
    <source>
        <dbReference type="ARBA" id="ARBA00023157"/>
    </source>
</evidence>
<comment type="subunit">
    <text evidence="4">Oligomer (believed to be a pentamer but probably hexamer).</text>
</comment>
<comment type="subcellular location">
    <subcellularLocation>
        <location evidence="2 14">Secreted</location>
        <location evidence="2 14">Extracellular space</location>
        <location evidence="2 14">Apoplast</location>
    </subcellularLocation>
</comment>
<feature type="binding site" evidence="12">
    <location>
        <position position="113"/>
    </location>
    <ligand>
        <name>Mn(2+)</name>
        <dbReference type="ChEBI" id="CHEBI:29035"/>
    </ligand>
</feature>
<dbReference type="Gene3D" id="2.60.120.10">
    <property type="entry name" value="Jelly Rolls"/>
    <property type="match status" value="1"/>
</dbReference>
<keyword evidence="7 11" id="KW-0479">Metal-binding</keyword>
<feature type="binding site" evidence="11">
    <location>
        <position position="120"/>
    </location>
    <ligand>
        <name>oxalate</name>
        <dbReference type="ChEBI" id="CHEBI:30623"/>
    </ligand>
</feature>
<evidence type="ECO:0000256" key="3">
    <source>
        <dbReference type="ARBA" id="ARBA00007456"/>
    </source>
</evidence>
<dbReference type="GO" id="GO:0010497">
    <property type="term" value="P:plasmodesmata-mediated intercellular transport"/>
    <property type="evidence" value="ECO:0007669"/>
    <property type="project" value="UniProtKB-ARBA"/>
</dbReference>
<organism evidence="16 17">
    <name type="scientific">Cocos nucifera</name>
    <name type="common">Coconut palm</name>
    <dbReference type="NCBI Taxonomy" id="13894"/>
    <lineage>
        <taxon>Eukaryota</taxon>
        <taxon>Viridiplantae</taxon>
        <taxon>Streptophyta</taxon>
        <taxon>Embryophyta</taxon>
        <taxon>Tracheophyta</taxon>
        <taxon>Spermatophyta</taxon>
        <taxon>Magnoliopsida</taxon>
        <taxon>Liliopsida</taxon>
        <taxon>Arecaceae</taxon>
        <taxon>Arecoideae</taxon>
        <taxon>Cocoseae</taxon>
        <taxon>Attaleinae</taxon>
        <taxon>Cocos</taxon>
    </lineage>
</organism>
<dbReference type="CDD" id="cd02241">
    <property type="entry name" value="cupin_OxOx"/>
    <property type="match status" value="1"/>
</dbReference>
<dbReference type="FunFam" id="2.60.120.10:FF:000025">
    <property type="entry name" value="germin-like protein subfamily 2 member 1"/>
    <property type="match status" value="1"/>
</dbReference>
<dbReference type="GO" id="GO:0030145">
    <property type="term" value="F:manganese ion binding"/>
    <property type="evidence" value="ECO:0007669"/>
    <property type="project" value="UniProtKB-UniRule"/>
</dbReference>
<keyword evidence="17" id="KW-1185">Reference proteome</keyword>
<dbReference type="InterPro" id="IPR001929">
    <property type="entry name" value="Germin"/>
</dbReference>
<comment type="similarity">
    <text evidence="3 14">Belongs to the germin family.</text>
</comment>
<reference evidence="16" key="2">
    <citation type="submission" date="2019-07" db="EMBL/GenBank/DDBJ databases">
        <authorList>
            <person name="Yang Y."/>
            <person name="Bocs S."/>
            <person name="Baudouin L."/>
        </authorList>
    </citation>
    <scope>NUCLEOTIDE SEQUENCE</scope>
    <source>
        <tissue evidence="16">Spear leaf of Hainan Tall coconut</tissue>
    </source>
</reference>
<evidence type="ECO:0000256" key="1">
    <source>
        <dbReference type="ARBA" id="ARBA00003629"/>
    </source>
</evidence>
<evidence type="ECO:0000256" key="10">
    <source>
        <dbReference type="ARBA" id="ARBA00023211"/>
    </source>
</evidence>
<dbReference type="InterPro" id="IPR011051">
    <property type="entry name" value="RmlC_Cupin_sf"/>
</dbReference>
<feature type="binding site" evidence="12">
    <location>
        <position position="159"/>
    </location>
    <ligand>
        <name>Mn(2+)</name>
        <dbReference type="ChEBI" id="CHEBI:29035"/>
    </ligand>
</feature>
<keyword evidence="6 14" id="KW-0964">Secreted</keyword>
<dbReference type="Proteomes" id="UP000797356">
    <property type="component" value="Chromosome 13"/>
</dbReference>
<feature type="binding site" evidence="11">
    <location>
        <position position="110"/>
    </location>
    <ligand>
        <name>oxalate</name>
        <dbReference type="ChEBI" id="CHEBI:30623"/>
    </ligand>
</feature>
<evidence type="ECO:0000256" key="12">
    <source>
        <dbReference type="PIRSR" id="PIRSR601929-2"/>
    </source>
</evidence>
<evidence type="ECO:0000256" key="6">
    <source>
        <dbReference type="ARBA" id="ARBA00022525"/>
    </source>
</evidence>
<feature type="chain" id="PRO_5035489071" description="Germin-like protein" evidence="14">
    <location>
        <begin position="31"/>
        <end position="221"/>
    </location>
</feature>
<evidence type="ECO:0000259" key="15">
    <source>
        <dbReference type="SMART" id="SM00835"/>
    </source>
</evidence>
<dbReference type="GO" id="GO:0009506">
    <property type="term" value="C:plasmodesma"/>
    <property type="evidence" value="ECO:0007669"/>
    <property type="project" value="UniProtKB-ARBA"/>
</dbReference>
<dbReference type="OrthoDB" id="1921208at2759"/>
<protein>
    <recommendedName>
        <fullName evidence="14">Germin-like protein</fullName>
    </recommendedName>
</protein>
<feature type="domain" description="Cupin type-1" evidence="15">
    <location>
        <begin position="65"/>
        <end position="213"/>
    </location>
</feature>
<dbReference type="InterPro" id="IPR019780">
    <property type="entry name" value="Germin_Mn-BS"/>
</dbReference>
<name>A0A8K0NBP5_COCNU</name>
<dbReference type="GO" id="GO:2000280">
    <property type="term" value="P:regulation of root development"/>
    <property type="evidence" value="ECO:0007669"/>
    <property type="project" value="UniProtKB-ARBA"/>
</dbReference>
<comment type="function">
    <text evidence="1">May play a role in plant defense. Probably has no oxalate oxidase activity even if the active site is conserved.</text>
</comment>
<evidence type="ECO:0000313" key="16">
    <source>
        <dbReference type="EMBL" id="KAG1366933.1"/>
    </source>
</evidence>
<dbReference type="Pfam" id="PF00190">
    <property type="entry name" value="Cupin_1"/>
    <property type="match status" value="1"/>
</dbReference>
<dbReference type="SMART" id="SM00835">
    <property type="entry name" value="Cupin_1"/>
    <property type="match status" value="1"/>
</dbReference>
<sequence length="221" mass="23462">MESPLNATSPFFLLLCLLLTLLQVPTPCISDPNPLQDFCIRPSPAGKSPNCKDASAVVSDDFFFDGLANEGNTNNSFGVGLTQASVVEFPGLNTLGMAIVRIDLAPGGLNPPHSHPRGSELVMVIEGTVLVGFVSTDNVLYQKVAKRGELVIVPKGLVHFQKNMGKGKAVAVAVFDSQFPGVVSSPFSLFRTKPAMDSQLLAKAFRVDGEVITSLLSNFGN</sequence>
<dbReference type="EMBL" id="CM017884">
    <property type="protein sequence ID" value="KAG1366933.1"/>
    <property type="molecule type" value="Genomic_DNA"/>
</dbReference>
<dbReference type="SUPFAM" id="SSF51182">
    <property type="entry name" value="RmlC-like cupins"/>
    <property type="match status" value="1"/>
</dbReference>
<keyword evidence="10 11" id="KW-0464">Manganese</keyword>
<dbReference type="InterPro" id="IPR014710">
    <property type="entry name" value="RmlC-like_jellyroll"/>
</dbReference>
<evidence type="ECO:0000256" key="8">
    <source>
        <dbReference type="ARBA" id="ARBA00022729"/>
    </source>
</evidence>
<accession>A0A8K0NBP5</accession>
<feature type="binding site" evidence="11">
    <location>
        <position position="115"/>
    </location>
    <ligand>
        <name>oxalate</name>
        <dbReference type="ChEBI" id="CHEBI:30623"/>
    </ligand>
</feature>
<keyword evidence="8 14" id="KW-0732">Signal</keyword>
<evidence type="ECO:0000256" key="13">
    <source>
        <dbReference type="PIRSR" id="PIRSR601929-3"/>
    </source>
</evidence>
<evidence type="ECO:0000256" key="14">
    <source>
        <dbReference type="RuleBase" id="RU366015"/>
    </source>
</evidence>
<evidence type="ECO:0000256" key="5">
    <source>
        <dbReference type="ARBA" id="ARBA00022523"/>
    </source>
</evidence>
<dbReference type="PANTHER" id="PTHR31238">
    <property type="entry name" value="GERMIN-LIKE PROTEIN SUBFAMILY 3 MEMBER 3"/>
    <property type="match status" value="1"/>
</dbReference>
<evidence type="ECO:0000313" key="17">
    <source>
        <dbReference type="Proteomes" id="UP000797356"/>
    </source>
</evidence>
<gene>
    <name evidence="16" type="ORF">COCNU_13G007230</name>
</gene>
<dbReference type="InterPro" id="IPR006045">
    <property type="entry name" value="Cupin_1"/>
</dbReference>
<feature type="disulfide bond" evidence="13">
    <location>
        <begin position="39"/>
        <end position="51"/>
    </location>
</feature>
<comment type="caution">
    <text evidence="16">The sequence shown here is derived from an EMBL/GenBank/DDBJ whole genome shotgun (WGS) entry which is preliminary data.</text>
</comment>
<evidence type="ECO:0000256" key="11">
    <source>
        <dbReference type="PIRSR" id="PIRSR601929-1"/>
    </source>
</evidence>
<feature type="binding site" evidence="12">
    <location>
        <position position="120"/>
    </location>
    <ligand>
        <name>Mn(2+)</name>
        <dbReference type="ChEBI" id="CHEBI:29035"/>
    </ligand>
</feature>
<evidence type="ECO:0000256" key="4">
    <source>
        <dbReference type="ARBA" id="ARBA00011268"/>
    </source>
</evidence>
<feature type="binding site" evidence="12">
    <location>
        <position position="115"/>
    </location>
    <ligand>
        <name>Mn(2+)</name>
        <dbReference type="ChEBI" id="CHEBI:29035"/>
    </ligand>
</feature>
<evidence type="ECO:0000256" key="7">
    <source>
        <dbReference type="ARBA" id="ARBA00022723"/>
    </source>
</evidence>
<reference evidence="16" key="1">
    <citation type="journal article" date="2017" name="Gigascience">
        <title>The genome draft of coconut (Cocos nucifera).</title>
        <authorList>
            <person name="Xiao Y."/>
            <person name="Xu P."/>
            <person name="Fan H."/>
            <person name="Baudouin L."/>
            <person name="Xia W."/>
            <person name="Bocs S."/>
            <person name="Xu J."/>
            <person name="Li Q."/>
            <person name="Guo A."/>
            <person name="Zhou L."/>
            <person name="Li J."/>
            <person name="Wu Y."/>
            <person name="Ma Z."/>
            <person name="Armero A."/>
            <person name="Issali A.E."/>
            <person name="Liu N."/>
            <person name="Peng M."/>
            <person name="Yang Y."/>
        </authorList>
    </citation>
    <scope>NUCLEOTIDE SEQUENCE</scope>
    <source>
        <tissue evidence="16">Spear leaf of Hainan Tall coconut</tissue>
    </source>
</reference>
<feature type="signal peptide" evidence="14">
    <location>
        <begin position="1"/>
        <end position="30"/>
    </location>
</feature>
<dbReference type="PRINTS" id="PR00325">
    <property type="entry name" value="GERMIN"/>
</dbReference>
<dbReference type="AlphaFoldDB" id="A0A8K0NBP5"/>
<keyword evidence="9 13" id="KW-1015">Disulfide bond</keyword>
<keyword evidence="5 14" id="KW-0052">Apoplast</keyword>
<dbReference type="PROSITE" id="PS00725">
    <property type="entry name" value="GERMIN"/>
    <property type="match status" value="1"/>
</dbReference>
<proteinExistence type="inferred from homology"/>